<keyword evidence="7" id="KW-0436">Ligase</keyword>
<protein>
    <submittedName>
        <fullName evidence="7">O-antigen ligase family protein</fullName>
    </submittedName>
</protein>
<comment type="caution">
    <text evidence="7">The sequence shown here is derived from an EMBL/GenBank/DDBJ whole genome shotgun (WGS) entry which is preliminary data.</text>
</comment>
<feature type="transmembrane region" description="Helical" evidence="5">
    <location>
        <begin position="253"/>
        <end position="286"/>
    </location>
</feature>
<comment type="subcellular location">
    <subcellularLocation>
        <location evidence="1">Membrane</location>
        <topology evidence="1">Multi-pass membrane protein</topology>
    </subcellularLocation>
</comment>
<sequence length="297" mass="33454">MTRTNQSSEEFINLRHIFKINTLIVVLSFIAYFTHIGSIGRGNFNGVFNHSNALAPIAALVCIEKVLQYFKDGKKIKHVLIALIAIFIVLLSGARSSLAALVVCLMVIGFYIYRIKFVFFGTGILIIGIIAFFTLKNFNSYLIPEEHLSNRYRSRTIFEKGLDNTRFLIWGERIDEFKAKPFLGSGFSAVNTKVIPEESASYDIETGSIQPGSGYLGVLSMLGVLGFSLFLYIVIYAISNLYENSKYYNNKDFLIIVSILLFVLIHSFFEGYIISSGSILFLIFWLSISYILNKNAA</sequence>
<organism evidence="7 8">
    <name type="scientific">Winogradskyella litorisediminis</name>
    <dbReference type="NCBI Taxonomy" id="1156618"/>
    <lineage>
        <taxon>Bacteria</taxon>
        <taxon>Pseudomonadati</taxon>
        <taxon>Bacteroidota</taxon>
        <taxon>Flavobacteriia</taxon>
        <taxon>Flavobacteriales</taxon>
        <taxon>Flavobacteriaceae</taxon>
        <taxon>Winogradskyella</taxon>
    </lineage>
</organism>
<feature type="transmembrane region" description="Helical" evidence="5">
    <location>
        <begin position="79"/>
        <end position="112"/>
    </location>
</feature>
<dbReference type="EMBL" id="JBHTJL010000009">
    <property type="protein sequence ID" value="MFD1062573.1"/>
    <property type="molecule type" value="Genomic_DNA"/>
</dbReference>
<proteinExistence type="predicted"/>
<evidence type="ECO:0000256" key="1">
    <source>
        <dbReference type="ARBA" id="ARBA00004141"/>
    </source>
</evidence>
<dbReference type="PANTHER" id="PTHR37422:SF17">
    <property type="entry name" value="O-ANTIGEN LIGASE"/>
    <property type="match status" value="1"/>
</dbReference>
<feature type="domain" description="O-antigen ligase-related" evidence="6">
    <location>
        <begin position="81"/>
        <end position="231"/>
    </location>
</feature>
<dbReference type="PANTHER" id="PTHR37422">
    <property type="entry name" value="TEICHURONIC ACID BIOSYNTHESIS PROTEIN TUAE"/>
    <property type="match status" value="1"/>
</dbReference>
<gene>
    <name evidence="7" type="ORF">ACFQ1Q_04885</name>
</gene>
<name>A0ABW3N6N4_9FLAO</name>
<evidence type="ECO:0000313" key="7">
    <source>
        <dbReference type="EMBL" id="MFD1062573.1"/>
    </source>
</evidence>
<dbReference type="InterPro" id="IPR051533">
    <property type="entry name" value="WaaL-like"/>
</dbReference>
<keyword evidence="8" id="KW-1185">Reference proteome</keyword>
<feature type="transmembrane region" description="Helical" evidence="5">
    <location>
        <begin position="118"/>
        <end position="135"/>
    </location>
</feature>
<evidence type="ECO:0000256" key="5">
    <source>
        <dbReference type="SAM" id="Phobius"/>
    </source>
</evidence>
<dbReference type="RefSeq" id="WP_386128557.1">
    <property type="nucleotide sequence ID" value="NZ_JBHTJL010000009.1"/>
</dbReference>
<keyword evidence="4 5" id="KW-0472">Membrane</keyword>
<evidence type="ECO:0000256" key="4">
    <source>
        <dbReference type="ARBA" id="ARBA00023136"/>
    </source>
</evidence>
<feature type="transmembrane region" description="Helical" evidence="5">
    <location>
        <begin position="20"/>
        <end position="40"/>
    </location>
</feature>
<keyword evidence="2 5" id="KW-0812">Transmembrane</keyword>
<feature type="transmembrane region" description="Helical" evidence="5">
    <location>
        <begin position="215"/>
        <end position="238"/>
    </location>
</feature>
<keyword evidence="3 5" id="KW-1133">Transmembrane helix</keyword>
<evidence type="ECO:0000256" key="2">
    <source>
        <dbReference type="ARBA" id="ARBA00022692"/>
    </source>
</evidence>
<dbReference type="InterPro" id="IPR007016">
    <property type="entry name" value="O-antigen_ligase-rel_domated"/>
</dbReference>
<evidence type="ECO:0000259" key="6">
    <source>
        <dbReference type="Pfam" id="PF04932"/>
    </source>
</evidence>
<evidence type="ECO:0000313" key="8">
    <source>
        <dbReference type="Proteomes" id="UP001597013"/>
    </source>
</evidence>
<dbReference type="Proteomes" id="UP001597013">
    <property type="component" value="Unassembled WGS sequence"/>
</dbReference>
<dbReference type="GO" id="GO:0016874">
    <property type="term" value="F:ligase activity"/>
    <property type="evidence" value="ECO:0007669"/>
    <property type="project" value="UniProtKB-KW"/>
</dbReference>
<reference evidence="8" key="1">
    <citation type="journal article" date="2019" name="Int. J. Syst. Evol. Microbiol.">
        <title>The Global Catalogue of Microorganisms (GCM) 10K type strain sequencing project: providing services to taxonomists for standard genome sequencing and annotation.</title>
        <authorList>
            <consortium name="The Broad Institute Genomics Platform"/>
            <consortium name="The Broad Institute Genome Sequencing Center for Infectious Disease"/>
            <person name="Wu L."/>
            <person name="Ma J."/>
        </authorList>
    </citation>
    <scope>NUCLEOTIDE SEQUENCE [LARGE SCALE GENOMIC DNA]</scope>
    <source>
        <strain evidence="8">CCUG 62215</strain>
    </source>
</reference>
<accession>A0ABW3N6N4</accession>
<evidence type="ECO:0000256" key="3">
    <source>
        <dbReference type="ARBA" id="ARBA00022989"/>
    </source>
</evidence>
<dbReference type="Pfam" id="PF04932">
    <property type="entry name" value="Wzy_C"/>
    <property type="match status" value="1"/>
</dbReference>